<dbReference type="GeneID" id="70218603"/>
<dbReference type="Pfam" id="PF11951">
    <property type="entry name" value="Fungal_trans_2"/>
    <property type="match status" value="2"/>
</dbReference>
<evidence type="ECO:0000256" key="2">
    <source>
        <dbReference type="ARBA" id="ARBA00023242"/>
    </source>
</evidence>
<organism evidence="4 5">
    <name type="scientific">Fusarium redolens</name>
    <dbReference type="NCBI Taxonomy" id="48865"/>
    <lineage>
        <taxon>Eukaryota</taxon>
        <taxon>Fungi</taxon>
        <taxon>Dikarya</taxon>
        <taxon>Ascomycota</taxon>
        <taxon>Pezizomycotina</taxon>
        <taxon>Sordariomycetes</taxon>
        <taxon>Hypocreomycetidae</taxon>
        <taxon>Hypocreales</taxon>
        <taxon>Nectriaceae</taxon>
        <taxon>Fusarium</taxon>
        <taxon>Fusarium redolens species complex</taxon>
    </lineage>
</organism>
<dbReference type="PANTHER" id="PTHR37534:SF20">
    <property type="entry name" value="PRO1A C6 ZINK-FINGER PROTEIN"/>
    <property type="match status" value="1"/>
</dbReference>
<evidence type="ECO:0000313" key="5">
    <source>
        <dbReference type="Proteomes" id="UP000720189"/>
    </source>
</evidence>
<dbReference type="Pfam" id="PF00172">
    <property type="entry name" value="Zn_clus"/>
    <property type="match status" value="1"/>
</dbReference>
<dbReference type="SUPFAM" id="SSF57701">
    <property type="entry name" value="Zn2/Cys6 DNA-binding domain"/>
    <property type="match status" value="1"/>
</dbReference>
<dbReference type="AlphaFoldDB" id="A0A9P9JPP7"/>
<keyword evidence="2" id="KW-0539">Nucleus</keyword>
<evidence type="ECO:0000259" key="3">
    <source>
        <dbReference type="PROSITE" id="PS50048"/>
    </source>
</evidence>
<protein>
    <submittedName>
        <fullName evidence="4">Fungal-specific transcription factor domain-containing protein</fullName>
    </submittedName>
</protein>
<dbReference type="EMBL" id="JAGMUX010000019">
    <property type="protein sequence ID" value="KAH7232408.1"/>
    <property type="molecule type" value="Genomic_DNA"/>
</dbReference>
<proteinExistence type="predicted"/>
<dbReference type="GO" id="GO:0008270">
    <property type="term" value="F:zinc ion binding"/>
    <property type="evidence" value="ECO:0007669"/>
    <property type="project" value="InterPro"/>
</dbReference>
<evidence type="ECO:0000313" key="4">
    <source>
        <dbReference type="EMBL" id="KAH7232408.1"/>
    </source>
</evidence>
<dbReference type="CDD" id="cd00067">
    <property type="entry name" value="GAL4"/>
    <property type="match status" value="1"/>
</dbReference>
<dbReference type="SMART" id="SM00066">
    <property type="entry name" value="GAL4"/>
    <property type="match status" value="1"/>
</dbReference>
<accession>A0A9P9JPP7</accession>
<dbReference type="RefSeq" id="XP_046044068.1">
    <property type="nucleotide sequence ID" value="XM_046188649.1"/>
</dbReference>
<dbReference type="InterPro" id="IPR001138">
    <property type="entry name" value="Zn2Cys6_DnaBD"/>
</dbReference>
<dbReference type="PANTHER" id="PTHR37534">
    <property type="entry name" value="TRANSCRIPTIONAL ACTIVATOR PROTEIN UGA3"/>
    <property type="match status" value="1"/>
</dbReference>
<reference evidence="4" key="1">
    <citation type="journal article" date="2021" name="Nat. Commun.">
        <title>Genetic determinants of endophytism in the Arabidopsis root mycobiome.</title>
        <authorList>
            <person name="Mesny F."/>
            <person name="Miyauchi S."/>
            <person name="Thiergart T."/>
            <person name="Pickel B."/>
            <person name="Atanasova L."/>
            <person name="Karlsson M."/>
            <person name="Huettel B."/>
            <person name="Barry K.W."/>
            <person name="Haridas S."/>
            <person name="Chen C."/>
            <person name="Bauer D."/>
            <person name="Andreopoulos W."/>
            <person name="Pangilinan J."/>
            <person name="LaButti K."/>
            <person name="Riley R."/>
            <person name="Lipzen A."/>
            <person name="Clum A."/>
            <person name="Drula E."/>
            <person name="Henrissat B."/>
            <person name="Kohler A."/>
            <person name="Grigoriev I.V."/>
            <person name="Martin F.M."/>
            <person name="Hacquard S."/>
        </authorList>
    </citation>
    <scope>NUCLEOTIDE SEQUENCE</scope>
    <source>
        <strain evidence="4">MPI-CAGE-AT-0023</strain>
    </source>
</reference>
<dbReference type="Gene3D" id="4.10.240.10">
    <property type="entry name" value="Zn(2)-C6 fungal-type DNA-binding domain"/>
    <property type="match status" value="1"/>
</dbReference>
<feature type="domain" description="Zn(2)-C6 fungal-type" evidence="3">
    <location>
        <begin position="6"/>
        <end position="34"/>
    </location>
</feature>
<dbReference type="InterPro" id="IPR036864">
    <property type="entry name" value="Zn2-C6_fun-type_DNA-bd_sf"/>
</dbReference>
<gene>
    <name evidence="4" type="ORF">BKA55DRAFT_523555</name>
</gene>
<dbReference type="PROSITE" id="PS00463">
    <property type="entry name" value="ZN2_CY6_FUNGAL_1"/>
    <property type="match status" value="1"/>
</dbReference>
<dbReference type="GO" id="GO:0000981">
    <property type="term" value="F:DNA-binding transcription factor activity, RNA polymerase II-specific"/>
    <property type="evidence" value="ECO:0007669"/>
    <property type="project" value="InterPro"/>
</dbReference>
<dbReference type="GO" id="GO:0005634">
    <property type="term" value="C:nucleus"/>
    <property type="evidence" value="ECO:0007669"/>
    <property type="project" value="UniProtKB-SubCell"/>
</dbReference>
<dbReference type="Proteomes" id="UP000720189">
    <property type="component" value="Unassembled WGS sequence"/>
</dbReference>
<evidence type="ECO:0000256" key="1">
    <source>
        <dbReference type="ARBA" id="ARBA00004123"/>
    </source>
</evidence>
<sequence length="444" mass="50019">MKAAETCWTCRLRRKKCNRARPICGICATLGITCYNGPEKSGWMDGAAEQKAMAETMKCQIKKRSETRGMLSDPFVVTLQQDYQIGADTTDTTDPSAANSQPLVPSINTPIPSTAVAPASITASVLDLTQERTCERFNPSDPSSSKNWELDYIMIYLDYVFPLLFPFYRPPLVGTGRAWLLTFIRQNGAVFHSILSLSTYFLTIELKNVVPGKHSFCKWTVWEQTLKQADLSFQMIHKELDEVSQRGTQQGLIEKARLMESIIQLLMFESFLGKSTNWELHLKPAITLFKDIIGESPEQSLSSVLHAMAWPSRVTGFIGRPLWNTDQAAFRFFTAVLVYVDIVASTSVGWEPFLKDYHTHLVTSDNAHDVSAWPICVAGCLALADDEQRFRKNLANISDQQSLNLFREAGEIMEAVWENKDKAGHKTWDLEDCLQILGRQVSLE</sequence>
<dbReference type="OrthoDB" id="3251668at2759"/>
<keyword evidence="5" id="KW-1185">Reference proteome</keyword>
<comment type="subcellular location">
    <subcellularLocation>
        <location evidence="1">Nucleus</location>
    </subcellularLocation>
</comment>
<comment type="caution">
    <text evidence="4">The sequence shown here is derived from an EMBL/GenBank/DDBJ whole genome shotgun (WGS) entry which is preliminary data.</text>
</comment>
<dbReference type="InterPro" id="IPR021858">
    <property type="entry name" value="Fun_TF"/>
</dbReference>
<name>A0A9P9JPP7_FUSRE</name>
<dbReference type="PROSITE" id="PS50048">
    <property type="entry name" value="ZN2_CY6_FUNGAL_2"/>
    <property type="match status" value="1"/>
</dbReference>